<dbReference type="EMBL" id="SMTG01000005">
    <property type="protein sequence ID" value="TDK30204.1"/>
    <property type="molecule type" value="Genomic_DNA"/>
</dbReference>
<dbReference type="GO" id="GO:0140359">
    <property type="term" value="F:ABC-type transporter activity"/>
    <property type="evidence" value="ECO:0007669"/>
    <property type="project" value="InterPro"/>
</dbReference>
<gene>
    <name evidence="13" type="ORF">E2F49_12330</name>
</gene>
<evidence type="ECO:0000256" key="8">
    <source>
        <dbReference type="ARBA" id="ARBA00022989"/>
    </source>
</evidence>
<comment type="similarity">
    <text evidence="2 11">Belongs to the ABC-2 integral membrane protein family.</text>
</comment>
<dbReference type="GO" id="GO:0043190">
    <property type="term" value="C:ATP-binding cassette (ABC) transporter complex"/>
    <property type="evidence" value="ECO:0007669"/>
    <property type="project" value="InterPro"/>
</dbReference>
<proteinExistence type="inferred from homology"/>
<keyword evidence="8 11" id="KW-1133">Transmembrane helix</keyword>
<dbReference type="Proteomes" id="UP000295543">
    <property type="component" value="Unassembled WGS sequence"/>
</dbReference>
<feature type="transmembrane region" description="Helical" evidence="11">
    <location>
        <begin position="195"/>
        <end position="213"/>
    </location>
</feature>
<evidence type="ECO:0000256" key="9">
    <source>
        <dbReference type="ARBA" id="ARBA00023047"/>
    </source>
</evidence>
<feature type="domain" description="ABC transmembrane type-2" evidence="12">
    <location>
        <begin position="47"/>
        <end position="272"/>
    </location>
</feature>
<feature type="transmembrane region" description="Helical" evidence="11">
    <location>
        <begin position="251"/>
        <end position="271"/>
    </location>
</feature>
<feature type="transmembrane region" description="Helical" evidence="11">
    <location>
        <begin position="159"/>
        <end position="183"/>
    </location>
</feature>
<sequence>MCHPEARFLKLFPRLLLSPALEVIRHRALIRELTRREIGGRYRGASLGVLWSLASPFILLCIYTFAFGTVMGGRWPEPQATGTHFSVVLFAGLVVYFLVSECMVRAPDLVIGNPSFVKRVVFPLEILPWPMLLTACFHCLMNTLVFIALRLVLDGEFSWTIVMLPIVLAPMALVALGISWLLASLAVYMRDIQQVIGMASMALLFLSSVMIPTTSVPAEYRWVYQLNPLSFIVDQARAVMIWGVQPDWKGLFFYSLGAVAFMYVARAWFVATKRGFADVL</sequence>
<dbReference type="InterPro" id="IPR000412">
    <property type="entry name" value="ABC_2_transport"/>
</dbReference>
<evidence type="ECO:0000313" key="14">
    <source>
        <dbReference type="Proteomes" id="UP000295543"/>
    </source>
</evidence>
<organism evidence="13 14">
    <name type="scientific">Luteimonas terrae</name>
    <dbReference type="NCBI Taxonomy" id="1530191"/>
    <lineage>
        <taxon>Bacteria</taxon>
        <taxon>Pseudomonadati</taxon>
        <taxon>Pseudomonadota</taxon>
        <taxon>Gammaproteobacteria</taxon>
        <taxon>Lysobacterales</taxon>
        <taxon>Lysobacteraceae</taxon>
        <taxon>Luteimonas</taxon>
    </lineage>
</organism>
<dbReference type="PIRSF" id="PIRSF006648">
    <property type="entry name" value="DrrB"/>
    <property type="match status" value="1"/>
</dbReference>
<evidence type="ECO:0000313" key="13">
    <source>
        <dbReference type="EMBL" id="TDK30204.1"/>
    </source>
</evidence>
<keyword evidence="7" id="KW-0972">Capsule biogenesis/degradation</keyword>
<evidence type="ECO:0000256" key="6">
    <source>
        <dbReference type="ARBA" id="ARBA00022692"/>
    </source>
</evidence>
<protein>
    <recommendedName>
        <fullName evidence="11">Transport permease protein</fullName>
    </recommendedName>
</protein>
<accession>A0A4R5U7D0</accession>
<dbReference type="AlphaFoldDB" id="A0A4R5U7D0"/>
<keyword evidence="6 11" id="KW-0812">Transmembrane</keyword>
<dbReference type="OrthoDB" id="9786910at2"/>
<dbReference type="PRINTS" id="PR00164">
    <property type="entry name" value="ABC2TRNSPORT"/>
</dbReference>
<keyword evidence="10 11" id="KW-0472">Membrane</keyword>
<keyword evidence="3 11" id="KW-0813">Transport</keyword>
<keyword evidence="14" id="KW-1185">Reference proteome</keyword>
<dbReference type="PANTHER" id="PTHR30413:SF10">
    <property type="entry name" value="CAPSULE POLYSACCHARIDE EXPORT INNER-MEMBRANE PROTEIN CTRC"/>
    <property type="match status" value="1"/>
</dbReference>
<keyword evidence="4 11" id="KW-1003">Cell membrane</keyword>
<evidence type="ECO:0000256" key="5">
    <source>
        <dbReference type="ARBA" id="ARBA00022597"/>
    </source>
</evidence>
<dbReference type="Pfam" id="PF01061">
    <property type="entry name" value="ABC2_membrane"/>
    <property type="match status" value="1"/>
</dbReference>
<comment type="subcellular location">
    <subcellularLocation>
        <location evidence="11">Cell inner membrane</location>
        <topology evidence="11">Multi-pass membrane protein</topology>
    </subcellularLocation>
    <subcellularLocation>
        <location evidence="1">Cell membrane</location>
        <topology evidence="1">Multi-pass membrane protein</topology>
    </subcellularLocation>
</comment>
<comment type="caution">
    <text evidence="13">The sequence shown here is derived from an EMBL/GenBank/DDBJ whole genome shotgun (WGS) entry which is preliminary data.</text>
</comment>
<name>A0A4R5U7D0_9GAMM</name>
<dbReference type="PANTHER" id="PTHR30413">
    <property type="entry name" value="INNER MEMBRANE TRANSPORT PERMEASE"/>
    <property type="match status" value="1"/>
</dbReference>
<evidence type="ECO:0000256" key="11">
    <source>
        <dbReference type="RuleBase" id="RU361157"/>
    </source>
</evidence>
<keyword evidence="9" id="KW-0625">Polysaccharide transport</keyword>
<dbReference type="GO" id="GO:0015774">
    <property type="term" value="P:polysaccharide transport"/>
    <property type="evidence" value="ECO:0007669"/>
    <property type="project" value="UniProtKB-KW"/>
</dbReference>
<reference evidence="13 14" key="1">
    <citation type="submission" date="2019-03" db="EMBL/GenBank/DDBJ databases">
        <title>Luteimonas zhaokaii sp.nov., isolated from the rectal contents of Plateau pika in Yushu, Qinghai Province, China.</title>
        <authorList>
            <person name="Zhang G."/>
        </authorList>
    </citation>
    <scope>NUCLEOTIDE SEQUENCE [LARGE SCALE GENOMIC DNA]</scope>
    <source>
        <strain evidence="13 14">THG-MD21</strain>
    </source>
</reference>
<feature type="transmembrane region" description="Helical" evidence="11">
    <location>
        <begin position="45"/>
        <end position="65"/>
    </location>
</feature>
<evidence type="ECO:0000256" key="7">
    <source>
        <dbReference type="ARBA" id="ARBA00022903"/>
    </source>
</evidence>
<evidence type="ECO:0000256" key="1">
    <source>
        <dbReference type="ARBA" id="ARBA00004651"/>
    </source>
</evidence>
<dbReference type="InterPro" id="IPR013525">
    <property type="entry name" value="ABC2_TM"/>
</dbReference>
<evidence type="ECO:0000256" key="4">
    <source>
        <dbReference type="ARBA" id="ARBA00022475"/>
    </source>
</evidence>
<evidence type="ECO:0000256" key="3">
    <source>
        <dbReference type="ARBA" id="ARBA00022448"/>
    </source>
</evidence>
<feature type="transmembrane region" description="Helical" evidence="11">
    <location>
        <begin position="85"/>
        <end position="106"/>
    </location>
</feature>
<evidence type="ECO:0000256" key="10">
    <source>
        <dbReference type="ARBA" id="ARBA00023136"/>
    </source>
</evidence>
<evidence type="ECO:0000259" key="12">
    <source>
        <dbReference type="PROSITE" id="PS51012"/>
    </source>
</evidence>
<feature type="transmembrane region" description="Helical" evidence="11">
    <location>
        <begin position="127"/>
        <end position="153"/>
    </location>
</feature>
<keyword evidence="5" id="KW-0762">Sugar transport</keyword>
<dbReference type="PROSITE" id="PS51012">
    <property type="entry name" value="ABC_TM2"/>
    <property type="match status" value="1"/>
</dbReference>
<dbReference type="GO" id="GO:0015920">
    <property type="term" value="P:lipopolysaccharide transport"/>
    <property type="evidence" value="ECO:0007669"/>
    <property type="project" value="TreeGrafter"/>
</dbReference>
<dbReference type="InterPro" id="IPR047817">
    <property type="entry name" value="ABC2_TM_bact-type"/>
</dbReference>
<evidence type="ECO:0000256" key="2">
    <source>
        <dbReference type="ARBA" id="ARBA00007783"/>
    </source>
</evidence>